<dbReference type="GO" id="GO:0022857">
    <property type="term" value="F:transmembrane transporter activity"/>
    <property type="evidence" value="ECO:0007669"/>
    <property type="project" value="InterPro"/>
</dbReference>
<dbReference type="Proteomes" id="UP000321491">
    <property type="component" value="Unassembled WGS sequence"/>
</dbReference>
<dbReference type="OrthoDB" id="9797740at2"/>
<feature type="transmembrane region" description="Helical" evidence="6">
    <location>
        <begin position="51"/>
        <end position="70"/>
    </location>
</feature>
<evidence type="ECO:0000313" key="9">
    <source>
        <dbReference type="Proteomes" id="UP000321491"/>
    </source>
</evidence>
<comment type="subcellular location">
    <subcellularLocation>
        <location evidence="1">Cell membrane</location>
        <topology evidence="1">Multi-pass membrane protein</topology>
    </subcellularLocation>
</comment>
<keyword evidence="3 6" id="KW-0812">Transmembrane</keyword>
<dbReference type="CDD" id="cd17339">
    <property type="entry name" value="MFS_NIMT_CynX_like"/>
    <property type="match status" value="1"/>
</dbReference>
<evidence type="ECO:0000259" key="7">
    <source>
        <dbReference type="PROSITE" id="PS50850"/>
    </source>
</evidence>
<accession>A0A511UY91</accession>
<evidence type="ECO:0000256" key="6">
    <source>
        <dbReference type="SAM" id="Phobius"/>
    </source>
</evidence>
<dbReference type="PANTHER" id="PTHR23523:SF2">
    <property type="entry name" value="2-NITROIMIDAZOLE TRANSPORTER"/>
    <property type="match status" value="1"/>
</dbReference>
<reference evidence="8 9" key="1">
    <citation type="submission" date="2019-07" db="EMBL/GenBank/DDBJ databases">
        <title>Whole genome shotgun sequence of Cerasibacillus quisquiliarum NBRC 102429.</title>
        <authorList>
            <person name="Hosoyama A."/>
            <person name="Uohara A."/>
            <person name="Ohji S."/>
            <person name="Ichikawa N."/>
        </authorList>
    </citation>
    <scope>NUCLEOTIDE SEQUENCE [LARGE SCALE GENOMIC DNA]</scope>
    <source>
        <strain evidence="8 9">NBRC 102429</strain>
    </source>
</reference>
<dbReference type="InterPro" id="IPR011701">
    <property type="entry name" value="MFS"/>
</dbReference>
<keyword evidence="4 6" id="KW-1133">Transmembrane helix</keyword>
<feature type="transmembrane region" description="Helical" evidence="6">
    <location>
        <begin position="168"/>
        <end position="189"/>
    </location>
</feature>
<dbReference type="Pfam" id="PF07690">
    <property type="entry name" value="MFS_1"/>
    <property type="match status" value="1"/>
</dbReference>
<feature type="transmembrane region" description="Helical" evidence="6">
    <location>
        <begin position="283"/>
        <end position="305"/>
    </location>
</feature>
<name>A0A511UY91_9BACI</name>
<dbReference type="EMBL" id="BJXW01000020">
    <property type="protein sequence ID" value="GEN31590.1"/>
    <property type="molecule type" value="Genomic_DNA"/>
</dbReference>
<dbReference type="InterPro" id="IPR036259">
    <property type="entry name" value="MFS_trans_sf"/>
</dbReference>
<dbReference type="AlphaFoldDB" id="A0A511UY91"/>
<dbReference type="InterPro" id="IPR020846">
    <property type="entry name" value="MFS_dom"/>
</dbReference>
<keyword evidence="9" id="KW-1185">Reference proteome</keyword>
<keyword evidence="5 6" id="KW-0472">Membrane</keyword>
<feature type="transmembrane region" description="Helical" evidence="6">
    <location>
        <begin position="371"/>
        <end position="393"/>
    </location>
</feature>
<feature type="transmembrane region" description="Helical" evidence="6">
    <location>
        <begin position="105"/>
        <end position="127"/>
    </location>
</feature>
<evidence type="ECO:0000256" key="2">
    <source>
        <dbReference type="ARBA" id="ARBA00022448"/>
    </source>
</evidence>
<dbReference type="PANTHER" id="PTHR23523">
    <property type="match status" value="1"/>
</dbReference>
<sequence length="410" mass="44577">MFTKVSRKQSAYQILLLIGILFAAFNLRPAITSVGPIIGIIRDHVGMTNWSVGLLTTLPLIAFAFMSPLVPRLARFYSNERVLLWGLMILAVGIGIRSLSYMISLFLGTLLVGIGIAICNVLLPGIVKDKYPTKVGLMTSIYSTAMGLFAAIASGLSVPLAIGLDLGWQMTLLVWVIPAILGSFIWYYLSKKNREQNNMDIAFISSSKRMWRSPLAWQVACYMGLQSFLFYVTVSWLPEILHDITGMSMTTAGWMLSLLQLLGLPASFLIPVIAGRMRSQRSIVIMLAICSIGGFSGLLLGTSMWMTVLSIVLLGVTLGGTFALALSFLALRAKHADEAAELSGMAQSIGYLLAASGPVFIGFLHDVSDSWSVPLITMIIISILVLLFGLGAARDRYVFDDDSKLSTKGE</sequence>
<dbReference type="InterPro" id="IPR052524">
    <property type="entry name" value="MFS_Cyanate_Porter"/>
</dbReference>
<evidence type="ECO:0000256" key="5">
    <source>
        <dbReference type="ARBA" id="ARBA00023136"/>
    </source>
</evidence>
<dbReference type="RefSeq" id="WP_146937928.1">
    <property type="nucleotide sequence ID" value="NZ_BJXW01000020.1"/>
</dbReference>
<evidence type="ECO:0000256" key="3">
    <source>
        <dbReference type="ARBA" id="ARBA00022692"/>
    </source>
</evidence>
<feature type="transmembrane region" description="Helical" evidence="6">
    <location>
        <begin position="311"/>
        <end position="331"/>
    </location>
</feature>
<feature type="domain" description="Major facilitator superfamily (MFS) profile" evidence="7">
    <location>
        <begin position="12"/>
        <end position="397"/>
    </location>
</feature>
<dbReference type="Gene3D" id="1.20.1250.20">
    <property type="entry name" value="MFS general substrate transporter like domains"/>
    <property type="match status" value="2"/>
</dbReference>
<feature type="transmembrane region" description="Helical" evidence="6">
    <location>
        <begin position="254"/>
        <end position="274"/>
    </location>
</feature>
<dbReference type="PROSITE" id="PS50850">
    <property type="entry name" value="MFS"/>
    <property type="match status" value="1"/>
</dbReference>
<feature type="transmembrane region" description="Helical" evidence="6">
    <location>
        <begin position="12"/>
        <end position="31"/>
    </location>
</feature>
<feature type="transmembrane region" description="Helical" evidence="6">
    <location>
        <begin position="139"/>
        <end position="162"/>
    </location>
</feature>
<feature type="transmembrane region" description="Helical" evidence="6">
    <location>
        <begin position="82"/>
        <end position="99"/>
    </location>
</feature>
<organism evidence="8 9">
    <name type="scientific">Cerasibacillus quisquiliarum</name>
    <dbReference type="NCBI Taxonomy" id="227865"/>
    <lineage>
        <taxon>Bacteria</taxon>
        <taxon>Bacillati</taxon>
        <taxon>Bacillota</taxon>
        <taxon>Bacilli</taxon>
        <taxon>Bacillales</taxon>
        <taxon>Bacillaceae</taxon>
        <taxon>Cerasibacillus</taxon>
    </lineage>
</organism>
<comment type="caution">
    <text evidence="8">The sequence shown here is derived from an EMBL/GenBank/DDBJ whole genome shotgun (WGS) entry which is preliminary data.</text>
</comment>
<gene>
    <name evidence="8" type="primary">yycB</name>
    <name evidence="8" type="ORF">CQU01_18280</name>
</gene>
<proteinExistence type="predicted"/>
<evidence type="ECO:0000256" key="4">
    <source>
        <dbReference type="ARBA" id="ARBA00022989"/>
    </source>
</evidence>
<evidence type="ECO:0000256" key="1">
    <source>
        <dbReference type="ARBA" id="ARBA00004651"/>
    </source>
</evidence>
<keyword evidence="2" id="KW-0813">Transport</keyword>
<dbReference type="GO" id="GO:0005886">
    <property type="term" value="C:plasma membrane"/>
    <property type="evidence" value="ECO:0007669"/>
    <property type="project" value="UniProtKB-SubCell"/>
</dbReference>
<feature type="transmembrane region" description="Helical" evidence="6">
    <location>
        <begin position="215"/>
        <end position="234"/>
    </location>
</feature>
<protein>
    <submittedName>
        <fullName evidence="8">Putative transporter YycB</fullName>
    </submittedName>
</protein>
<feature type="transmembrane region" description="Helical" evidence="6">
    <location>
        <begin position="343"/>
        <end position="365"/>
    </location>
</feature>
<evidence type="ECO:0000313" key="8">
    <source>
        <dbReference type="EMBL" id="GEN31590.1"/>
    </source>
</evidence>
<dbReference type="SUPFAM" id="SSF103473">
    <property type="entry name" value="MFS general substrate transporter"/>
    <property type="match status" value="1"/>
</dbReference>